<dbReference type="GO" id="GO:0033617">
    <property type="term" value="P:mitochondrial respiratory chain complex IV assembly"/>
    <property type="evidence" value="ECO:0007669"/>
    <property type="project" value="TreeGrafter"/>
</dbReference>
<evidence type="ECO:0000256" key="4">
    <source>
        <dbReference type="ARBA" id="ARBA00038223"/>
    </source>
</evidence>
<evidence type="ECO:0000256" key="1">
    <source>
        <dbReference type="ARBA" id="ARBA00004496"/>
    </source>
</evidence>
<keyword evidence="6" id="KW-1185">Reference proteome</keyword>
<dbReference type="PANTHER" id="PTHR21107">
    <property type="entry name" value="CYTOCHROME C OXIDASE ASSEMBLY PROTEIN COX19"/>
    <property type="match status" value="1"/>
</dbReference>
<evidence type="ECO:0000313" key="5">
    <source>
        <dbReference type="EMBL" id="CCI42595.1"/>
    </source>
</evidence>
<reference evidence="5 6" key="1">
    <citation type="submission" date="2012-05" db="EMBL/GenBank/DDBJ databases">
        <title>Recombination and specialization in a pathogen metapopulation.</title>
        <authorList>
            <person name="Gardiner A."/>
            <person name="Kemen E."/>
            <person name="Schultz-Larsen T."/>
            <person name="MacLean D."/>
            <person name="Van Oosterhout C."/>
            <person name="Jones J.D.G."/>
        </authorList>
    </citation>
    <scope>NUCLEOTIDE SEQUENCE [LARGE SCALE GENOMIC DNA]</scope>
    <source>
        <strain evidence="5 6">Ac Nc2</strain>
    </source>
</reference>
<gene>
    <name evidence="5" type="ORF">BN9_033790</name>
</gene>
<evidence type="ECO:0000313" key="6">
    <source>
        <dbReference type="Proteomes" id="UP000053237"/>
    </source>
</evidence>
<evidence type="ECO:0008006" key="7">
    <source>
        <dbReference type="Google" id="ProtNLM"/>
    </source>
</evidence>
<keyword evidence="2" id="KW-0963">Cytoplasm</keyword>
<accession>A0A024G7R1</accession>
<dbReference type="PANTHER" id="PTHR21107:SF2">
    <property type="entry name" value="CYTOCHROME C OXIDASE ASSEMBLY PROTEIN COX19"/>
    <property type="match status" value="1"/>
</dbReference>
<dbReference type="Proteomes" id="UP000053237">
    <property type="component" value="Unassembled WGS sequence"/>
</dbReference>
<dbReference type="OrthoDB" id="268594at2759"/>
<dbReference type="InterPro" id="IPR051383">
    <property type="entry name" value="COX19"/>
</dbReference>
<dbReference type="AlphaFoldDB" id="A0A024G7R1"/>
<comment type="similarity">
    <text evidence="4">Belongs to the COX19 family.</text>
</comment>
<evidence type="ECO:0000256" key="3">
    <source>
        <dbReference type="ARBA" id="ARBA00023157"/>
    </source>
</evidence>
<dbReference type="EMBL" id="CAIX01000036">
    <property type="protein sequence ID" value="CCI42595.1"/>
    <property type="molecule type" value="Genomic_DNA"/>
</dbReference>
<dbReference type="GO" id="GO:0005758">
    <property type="term" value="C:mitochondrial intermembrane space"/>
    <property type="evidence" value="ECO:0007669"/>
    <property type="project" value="TreeGrafter"/>
</dbReference>
<sequence>MQEFLQCLRQNQCLHIECKAISKEYLKCRMEKGLMQEEDLNSLGFHATAMKKPQQLSEHTKKEEGGFVAGLGVKQRK</sequence>
<protein>
    <recommendedName>
        <fullName evidence="7">CHCH domain-containing protein</fullName>
    </recommendedName>
</protein>
<proteinExistence type="inferred from homology"/>
<organism evidence="5 6">
    <name type="scientific">Albugo candida</name>
    <dbReference type="NCBI Taxonomy" id="65357"/>
    <lineage>
        <taxon>Eukaryota</taxon>
        <taxon>Sar</taxon>
        <taxon>Stramenopiles</taxon>
        <taxon>Oomycota</taxon>
        <taxon>Peronosporomycetes</taxon>
        <taxon>Albuginales</taxon>
        <taxon>Albuginaceae</taxon>
        <taxon>Albugo</taxon>
    </lineage>
</organism>
<dbReference type="STRING" id="65357.A0A024G7R1"/>
<evidence type="ECO:0000256" key="2">
    <source>
        <dbReference type="ARBA" id="ARBA00022490"/>
    </source>
</evidence>
<keyword evidence="3" id="KW-1015">Disulfide bond</keyword>
<comment type="caution">
    <text evidence="5">The sequence shown here is derived from an EMBL/GenBank/DDBJ whole genome shotgun (WGS) entry which is preliminary data.</text>
</comment>
<name>A0A024G7R1_9STRA</name>
<comment type="subcellular location">
    <subcellularLocation>
        <location evidence="1">Cytoplasm</location>
    </subcellularLocation>
</comment>
<dbReference type="InParanoid" id="A0A024G7R1"/>